<dbReference type="AlphaFoldDB" id="A0AAU9TFZ2"/>
<feature type="compositionally biased region" description="Basic and acidic residues" evidence="1">
    <location>
        <begin position="18"/>
        <end position="29"/>
    </location>
</feature>
<gene>
    <name evidence="2" type="ORF">EEDITHA_LOCUS2452</name>
</gene>
<proteinExistence type="predicted"/>
<evidence type="ECO:0000313" key="3">
    <source>
        <dbReference type="Proteomes" id="UP001153954"/>
    </source>
</evidence>
<name>A0AAU9TFZ2_EUPED</name>
<keyword evidence="3" id="KW-1185">Reference proteome</keyword>
<evidence type="ECO:0000313" key="2">
    <source>
        <dbReference type="EMBL" id="CAH2086026.1"/>
    </source>
</evidence>
<feature type="region of interest" description="Disordered" evidence="1">
    <location>
        <begin position="369"/>
        <end position="397"/>
    </location>
</feature>
<comment type="caution">
    <text evidence="2">The sequence shown here is derived from an EMBL/GenBank/DDBJ whole genome shotgun (WGS) entry which is preliminary data.</text>
</comment>
<accession>A0AAU9TFZ2</accession>
<organism evidence="2 3">
    <name type="scientific">Euphydryas editha</name>
    <name type="common">Edith's checkerspot</name>
    <dbReference type="NCBI Taxonomy" id="104508"/>
    <lineage>
        <taxon>Eukaryota</taxon>
        <taxon>Metazoa</taxon>
        <taxon>Ecdysozoa</taxon>
        <taxon>Arthropoda</taxon>
        <taxon>Hexapoda</taxon>
        <taxon>Insecta</taxon>
        <taxon>Pterygota</taxon>
        <taxon>Neoptera</taxon>
        <taxon>Endopterygota</taxon>
        <taxon>Lepidoptera</taxon>
        <taxon>Glossata</taxon>
        <taxon>Ditrysia</taxon>
        <taxon>Papilionoidea</taxon>
        <taxon>Nymphalidae</taxon>
        <taxon>Nymphalinae</taxon>
        <taxon>Euphydryas</taxon>
    </lineage>
</organism>
<feature type="region of interest" description="Disordered" evidence="1">
    <location>
        <begin position="17"/>
        <end position="41"/>
    </location>
</feature>
<protein>
    <recommendedName>
        <fullName evidence="4">Reverse transcriptase</fullName>
    </recommendedName>
</protein>
<evidence type="ECO:0000256" key="1">
    <source>
        <dbReference type="SAM" id="MobiDB-lite"/>
    </source>
</evidence>
<sequence length="463" mass="54551">MSIIEYLSDNEMLEEQGDIEKTQKRMREESESEWTTVGQSKEKKLKENEKIEVYISSKEKLPKQFTLAKIFKDQNITDIIRVKYLNPFKVRVDLISEISAQNLKECQYFKDKNWRIQKALERNFSYGTIRDVDLDLTNEKIVEKIRCDQPAQLISAYRLSRRNLTEPGWIPSETVRLCFKGSFIPSYVYVEELRVKVESYEFPVTQCSRCWKFGHRKVRCPSLKIVCPKCAKNHVNCENTTFKCVNCLGNHMALSKVCPKFLKEKKLRSLMSEFNCTYRKAFEIYVPPEINDLEEERKGNEKKNEVEERSEEEVPIIFQTENLNSQDYPVQNSNTSTYAGVTKKKKLIKTSKQIKKQYSENIHPQCAFNNNAQSDNENMEDNHCYEKKSPTRNSNDHRAKDFNIGELLRRLKEIIFLRGVTVRSKVVAVFKYCMEWIIITVVENVSEWPILKLLLDYLQHEND</sequence>
<dbReference type="EMBL" id="CAKOGL010000005">
    <property type="protein sequence ID" value="CAH2086026.1"/>
    <property type="molecule type" value="Genomic_DNA"/>
</dbReference>
<dbReference type="Proteomes" id="UP001153954">
    <property type="component" value="Unassembled WGS sequence"/>
</dbReference>
<feature type="compositionally biased region" description="Basic and acidic residues" evidence="1">
    <location>
        <begin position="380"/>
        <end position="397"/>
    </location>
</feature>
<evidence type="ECO:0008006" key="4">
    <source>
        <dbReference type="Google" id="ProtNLM"/>
    </source>
</evidence>
<reference evidence="2" key="1">
    <citation type="submission" date="2022-03" db="EMBL/GenBank/DDBJ databases">
        <authorList>
            <person name="Tunstrom K."/>
        </authorList>
    </citation>
    <scope>NUCLEOTIDE SEQUENCE</scope>
</reference>